<dbReference type="InterPro" id="IPR022648">
    <property type="entry name" value="Pr_cel_nuc_antig_N"/>
</dbReference>
<gene>
    <name evidence="3" type="ORF">niasHT_027777</name>
</gene>
<accession>A0ABD2KIC7</accession>
<keyword evidence="4" id="KW-1185">Reference proteome</keyword>
<reference evidence="3 4" key="1">
    <citation type="submission" date="2024-10" db="EMBL/GenBank/DDBJ databases">
        <authorList>
            <person name="Kim D."/>
        </authorList>
    </citation>
    <scope>NUCLEOTIDE SEQUENCE [LARGE SCALE GENOMIC DNA]</scope>
    <source>
        <strain evidence="3">BH-2024</strain>
    </source>
</reference>
<evidence type="ECO:0000313" key="3">
    <source>
        <dbReference type="EMBL" id="KAL3102689.1"/>
    </source>
</evidence>
<feature type="compositionally biased region" description="Low complexity" evidence="1">
    <location>
        <begin position="154"/>
        <end position="167"/>
    </location>
</feature>
<proteinExistence type="predicted"/>
<dbReference type="Proteomes" id="UP001620626">
    <property type="component" value="Unassembled WGS sequence"/>
</dbReference>
<organism evidence="3 4">
    <name type="scientific">Heterodera trifolii</name>
    <dbReference type="NCBI Taxonomy" id="157864"/>
    <lineage>
        <taxon>Eukaryota</taxon>
        <taxon>Metazoa</taxon>
        <taxon>Ecdysozoa</taxon>
        <taxon>Nematoda</taxon>
        <taxon>Chromadorea</taxon>
        <taxon>Rhabditida</taxon>
        <taxon>Tylenchina</taxon>
        <taxon>Tylenchomorpha</taxon>
        <taxon>Tylenchoidea</taxon>
        <taxon>Heteroderidae</taxon>
        <taxon>Heteroderinae</taxon>
        <taxon>Heterodera</taxon>
    </lineage>
</organism>
<name>A0ABD2KIC7_9BILA</name>
<feature type="region of interest" description="Disordered" evidence="1">
    <location>
        <begin position="152"/>
        <end position="306"/>
    </location>
</feature>
<evidence type="ECO:0000259" key="2">
    <source>
        <dbReference type="Pfam" id="PF00705"/>
    </source>
</evidence>
<dbReference type="AlphaFoldDB" id="A0ABD2KIC7"/>
<evidence type="ECO:0000256" key="1">
    <source>
        <dbReference type="SAM" id="MobiDB-lite"/>
    </source>
</evidence>
<dbReference type="Pfam" id="PF00705">
    <property type="entry name" value="PCNA_N"/>
    <property type="match status" value="1"/>
</dbReference>
<feature type="compositionally biased region" description="Low complexity" evidence="1">
    <location>
        <begin position="259"/>
        <end position="277"/>
    </location>
</feature>
<sequence length="364" mass="39209">MFEAKFTNAALLKKLVEAIKDWSAKHRLTLQKFQCVLFSEEIDVSQVALISLKLDIELSEVFRSIAPLHSDLVWASSAKTWSRSLLMAAKGGSRTSHTEKKHIDNEQSRTKNMLPLTKCRPTSSKRCAVTLPPSSMDITATTKNCVVFQRQRRTQIQTQKKTQFATPRTKRRMRTMTRISPGHYSAETQQQCTNSSSVSSSAGGKSLHNSPSSSTSTTNFFAIRPTGGGRRNKAHFGTGGGQLRNRKSGVAAPSAEGCSNTSSNSSSSSSRPPSSSSQHFRSAAHANADENSSRQSPPFSPKPNCSATVAATAAVGGHSSSSFSTAVAPFDNSESVGDAAHNKRSLCVYILRLISTEPIGTPDP</sequence>
<dbReference type="EMBL" id="JBICBT010000750">
    <property type="protein sequence ID" value="KAL3102689.1"/>
    <property type="molecule type" value="Genomic_DNA"/>
</dbReference>
<evidence type="ECO:0000313" key="4">
    <source>
        <dbReference type="Proteomes" id="UP001620626"/>
    </source>
</evidence>
<dbReference type="Gene3D" id="3.10.150.10">
    <property type="entry name" value="DNA Polymerase III, subunit A, domain 2"/>
    <property type="match status" value="1"/>
</dbReference>
<comment type="caution">
    <text evidence="3">The sequence shown here is derived from an EMBL/GenBank/DDBJ whole genome shotgun (WGS) entry which is preliminary data.</text>
</comment>
<feature type="domain" description="Proliferating cell nuclear antigen PCNA N-terminal" evidence="2">
    <location>
        <begin position="1"/>
        <end position="63"/>
    </location>
</feature>
<protein>
    <recommendedName>
        <fullName evidence="2">Proliferating cell nuclear antigen PCNA N-terminal domain-containing protein</fullName>
    </recommendedName>
</protein>